<dbReference type="RefSeq" id="WP_085125691.1">
    <property type="nucleotide sequence ID" value="NZ_FWZX01000031.1"/>
</dbReference>
<proteinExistence type="predicted"/>
<accession>A0A1Y6CKZ6</accession>
<gene>
    <name evidence="1" type="ORF">SAMN05428998_13141</name>
</gene>
<name>A0A1Y6CKZ6_9PROT</name>
<sequence length="447" mass="47845">MPLAALQPALAAGPALSDTPIPMATEEELPPRTAPLIEIGPAFLGAGNLPEGFELPTGAVWNPAFWVFGSYRTALDYFDRDGSGSSDATAEWTNRLDLFGNLQLSGTERVLIGVSPLRHDGRFSGYAFESPSGSGFDNALNLRLTTLFFEGEIAEIFPDLDARQSGVFDLGFSVGRQPLFFQEGIMINDTTDALALTRETIIVPGLSVDTRVTALWGWGDVNREDNREDDKAQLFGLFAESDVGSSTVQLDAAYVASDADGLNLGAASTQRLTLFGKTIDSSFRINQSWALDQESEKVSTGTLLFAELNMTPSHTDNVLYANGFLGIDDFTSASRGETVGGPLGQAGLLFANVGLGRYDAPLNNRAGHVVGGALGYQLFFNDERTQLIFELGGRLGTDSSSPSEAALGSRFQQAIGDRFVVRVDGFVSAKEDGIPGFGARTEFVTQF</sequence>
<reference evidence="1 2" key="1">
    <citation type="submission" date="2017-04" db="EMBL/GenBank/DDBJ databases">
        <authorList>
            <person name="Afonso C.L."/>
            <person name="Miller P.J."/>
            <person name="Scott M.A."/>
            <person name="Spackman E."/>
            <person name="Goraichik I."/>
            <person name="Dimitrov K.M."/>
            <person name="Suarez D.L."/>
            <person name="Swayne D.E."/>
        </authorList>
    </citation>
    <scope>NUCLEOTIDE SEQUENCE [LARGE SCALE GENOMIC DNA]</scope>
    <source>
        <strain evidence="1 2">USBA 355</strain>
    </source>
</reference>
<evidence type="ECO:0000313" key="2">
    <source>
        <dbReference type="Proteomes" id="UP000192917"/>
    </source>
</evidence>
<dbReference type="STRING" id="560819.SAMN05428998_13141"/>
<dbReference type="AlphaFoldDB" id="A0A1Y6CKZ6"/>
<dbReference type="EMBL" id="FWZX01000031">
    <property type="protein sequence ID" value="SMF72583.1"/>
    <property type="molecule type" value="Genomic_DNA"/>
</dbReference>
<protein>
    <recommendedName>
        <fullName evidence="3">Porin</fullName>
    </recommendedName>
</protein>
<dbReference type="Proteomes" id="UP000192917">
    <property type="component" value="Unassembled WGS sequence"/>
</dbReference>
<evidence type="ECO:0008006" key="3">
    <source>
        <dbReference type="Google" id="ProtNLM"/>
    </source>
</evidence>
<keyword evidence="2" id="KW-1185">Reference proteome</keyword>
<organism evidence="1 2">
    <name type="scientific">Tistlia consotensis USBA 355</name>
    <dbReference type="NCBI Taxonomy" id="560819"/>
    <lineage>
        <taxon>Bacteria</taxon>
        <taxon>Pseudomonadati</taxon>
        <taxon>Pseudomonadota</taxon>
        <taxon>Alphaproteobacteria</taxon>
        <taxon>Rhodospirillales</taxon>
        <taxon>Rhodovibrionaceae</taxon>
        <taxon>Tistlia</taxon>
    </lineage>
</organism>
<evidence type="ECO:0000313" key="1">
    <source>
        <dbReference type="EMBL" id="SMF72583.1"/>
    </source>
</evidence>